<name>A0ABP3T103_9ACTN</name>
<dbReference type="Gene3D" id="1.10.30.50">
    <property type="match status" value="1"/>
</dbReference>
<dbReference type="Pfam" id="PF01844">
    <property type="entry name" value="HNH"/>
    <property type="match status" value="1"/>
</dbReference>
<feature type="compositionally biased region" description="Basic residues" evidence="1">
    <location>
        <begin position="9"/>
        <end position="18"/>
    </location>
</feature>
<comment type="caution">
    <text evidence="3">The sequence shown here is derived from an EMBL/GenBank/DDBJ whole genome shotgun (WGS) entry which is preliminary data.</text>
</comment>
<dbReference type="InterPro" id="IPR003615">
    <property type="entry name" value="HNH_nuc"/>
</dbReference>
<evidence type="ECO:0000259" key="2">
    <source>
        <dbReference type="SMART" id="SM00507"/>
    </source>
</evidence>
<gene>
    <name evidence="3" type="ORF">GCM10009535_55660</name>
</gene>
<feature type="domain" description="HNH nuclease" evidence="2">
    <location>
        <begin position="16"/>
        <end position="70"/>
    </location>
</feature>
<evidence type="ECO:0000313" key="3">
    <source>
        <dbReference type="EMBL" id="GAA0668628.1"/>
    </source>
</evidence>
<dbReference type="Proteomes" id="UP001500724">
    <property type="component" value="Unassembled WGS sequence"/>
</dbReference>
<organism evidence="3 4">
    <name type="scientific">Streptomyces thermocarboxydovorans</name>
    <dbReference type="NCBI Taxonomy" id="59298"/>
    <lineage>
        <taxon>Bacteria</taxon>
        <taxon>Bacillati</taxon>
        <taxon>Actinomycetota</taxon>
        <taxon>Actinomycetes</taxon>
        <taxon>Kitasatosporales</taxon>
        <taxon>Streptomycetaceae</taxon>
        <taxon>Streptomyces</taxon>
    </lineage>
</organism>
<evidence type="ECO:0000256" key="1">
    <source>
        <dbReference type="SAM" id="MobiDB-lite"/>
    </source>
</evidence>
<dbReference type="RefSeq" id="WP_344006996.1">
    <property type="nucleotide sequence ID" value="NZ_BAAAGU010000081.1"/>
</dbReference>
<dbReference type="EMBL" id="BAAAGU010000081">
    <property type="protein sequence ID" value="GAA0668628.1"/>
    <property type="molecule type" value="Genomic_DNA"/>
</dbReference>
<dbReference type="SMART" id="SM00507">
    <property type="entry name" value="HNHc"/>
    <property type="match status" value="1"/>
</dbReference>
<reference evidence="4" key="1">
    <citation type="journal article" date="2019" name="Int. J. Syst. Evol. Microbiol.">
        <title>The Global Catalogue of Microorganisms (GCM) 10K type strain sequencing project: providing services to taxonomists for standard genome sequencing and annotation.</title>
        <authorList>
            <consortium name="The Broad Institute Genomics Platform"/>
            <consortium name="The Broad Institute Genome Sequencing Center for Infectious Disease"/>
            <person name="Wu L."/>
            <person name="Ma J."/>
        </authorList>
    </citation>
    <scope>NUCLEOTIDE SEQUENCE [LARGE SCALE GENOMIC DNA]</scope>
    <source>
        <strain evidence="4">JCM 10367</strain>
    </source>
</reference>
<feature type="region of interest" description="Disordered" evidence="1">
    <location>
        <begin position="1"/>
        <end position="22"/>
    </location>
</feature>
<sequence>MSLHDKPHLNSKRRRNRKAQLAARDGQRCAYCRLPFTDLRDATLDHVVPIRLFFTWSADHLVLACRPCNNTKADRLPLSIALLIAWSANPSRAAVGPIDWQLLARLAHANQSTFEAVWSPDPIACRSTPDLRDETRHTRRHARPACRAADRRPSLRPACLRAVRPVRACTGPTEEAVSV</sequence>
<proteinExistence type="predicted"/>
<dbReference type="CDD" id="cd00085">
    <property type="entry name" value="HNHc"/>
    <property type="match status" value="1"/>
</dbReference>
<keyword evidence="4" id="KW-1185">Reference proteome</keyword>
<dbReference type="PANTHER" id="PTHR33877">
    <property type="entry name" value="SLL1193 PROTEIN"/>
    <property type="match status" value="1"/>
</dbReference>
<dbReference type="InterPro" id="IPR002711">
    <property type="entry name" value="HNH"/>
</dbReference>
<dbReference type="InterPro" id="IPR052892">
    <property type="entry name" value="NA-targeting_endonuclease"/>
</dbReference>
<dbReference type="PANTHER" id="PTHR33877:SF2">
    <property type="entry name" value="OS07G0170200 PROTEIN"/>
    <property type="match status" value="1"/>
</dbReference>
<protein>
    <recommendedName>
        <fullName evidence="2">HNH nuclease domain-containing protein</fullName>
    </recommendedName>
</protein>
<evidence type="ECO:0000313" key="4">
    <source>
        <dbReference type="Proteomes" id="UP001500724"/>
    </source>
</evidence>
<accession>A0ABP3T103</accession>